<organism evidence="2">
    <name type="scientific">marine metagenome</name>
    <dbReference type="NCBI Taxonomy" id="408172"/>
    <lineage>
        <taxon>unclassified sequences</taxon>
        <taxon>metagenomes</taxon>
        <taxon>ecological metagenomes</taxon>
    </lineage>
</organism>
<reference evidence="2" key="1">
    <citation type="submission" date="2018-05" db="EMBL/GenBank/DDBJ databases">
        <authorList>
            <person name="Lanie J.A."/>
            <person name="Ng W.-L."/>
            <person name="Kazmierczak K.M."/>
            <person name="Andrzejewski T.M."/>
            <person name="Davidsen T.M."/>
            <person name="Wayne K.J."/>
            <person name="Tettelin H."/>
            <person name="Glass J.I."/>
            <person name="Rusch D."/>
            <person name="Podicherti R."/>
            <person name="Tsui H.-C.T."/>
            <person name="Winkler M.E."/>
        </authorList>
    </citation>
    <scope>NUCLEOTIDE SEQUENCE</scope>
</reference>
<proteinExistence type="predicted"/>
<name>A0A381ULK3_9ZZZZ</name>
<sequence length="71" mass="8436">MKEEHRSNLHTFCLVLCTTTFMVYTYLYKQDVNIKRRMLNNYDIISTEDVSTNTISTIKLDIEDDINIIEN</sequence>
<protein>
    <submittedName>
        <fullName evidence="2">Uncharacterized protein</fullName>
    </submittedName>
</protein>
<evidence type="ECO:0000313" key="2">
    <source>
        <dbReference type="EMBL" id="SVA28518.1"/>
    </source>
</evidence>
<feature type="transmembrane region" description="Helical" evidence="1">
    <location>
        <begin position="6"/>
        <end position="28"/>
    </location>
</feature>
<dbReference type="EMBL" id="UINC01006598">
    <property type="protein sequence ID" value="SVA28518.1"/>
    <property type="molecule type" value="Genomic_DNA"/>
</dbReference>
<keyword evidence="1" id="KW-0472">Membrane</keyword>
<evidence type="ECO:0000256" key="1">
    <source>
        <dbReference type="SAM" id="Phobius"/>
    </source>
</evidence>
<keyword evidence="1" id="KW-0812">Transmembrane</keyword>
<dbReference type="AlphaFoldDB" id="A0A381ULK3"/>
<gene>
    <name evidence="2" type="ORF">METZ01_LOCUS81372</name>
</gene>
<accession>A0A381ULK3</accession>
<keyword evidence="1" id="KW-1133">Transmembrane helix</keyword>